<dbReference type="EMBL" id="CABIKO010000089">
    <property type="protein sequence ID" value="VVA24997.1"/>
    <property type="molecule type" value="Genomic_DNA"/>
</dbReference>
<dbReference type="Gramene" id="VVA24997">
    <property type="protein sequence ID" value="VVA24997"/>
    <property type="gene ID" value="Prudul26B004216"/>
</dbReference>
<dbReference type="AlphaFoldDB" id="A0A5E4FAQ1"/>
<proteinExistence type="predicted"/>
<accession>A0A5E4FAQ1</accession>
<feature type="region of interest" description="Disordered" evidence="1">
    <location>
        <begin position="54"/>
        <end position="91"/>
    </location>
</feature>
<dbReference type="InParanoid" id="A0A5E4FAQ1"/>
<feature type="compositionally biased region" description="Acidic residues" evidence="1">
    <location>
        <begin position="1"/>
        <end position="23"/>
    </location>
</feature>
<dbReference type="OMA" id="NANYQWR"/>
<feature type="region of interest" description="Disordered" evidence="1">
    <location>
        <begin position="1"/>
        <end position="26"/>
    </location>
</feature>
<reference evidence="3" key="1">
    <citation type="journal article" date="2020" name="Plant J.">
        <title>Transposons played a major role in the diversification between the closely related almond and peach genomes: results from the almond genome sequence.</title>
        <authorList>
            <person name="Alioto T."/>
            <person name="Alexiou K.G."/>
            <person name="Bardil A."/>
            <person name="Barteri F."/>
            <person name="Castanera R."/>
            <person name="Cruz F."/>
            <person name="Dhingra A."/>
            <person name="Duval H."/>
            <person name="Fernandez I Marti A."/>
            <person name="Frias L."/>
            <person name="Galan B."/>
            <person name="Garcia J.L."/>
            <person name="Howad W."/>
            <person name="Gomez-Garrido J."/>
            <person name="Gut M."/>
            <person name="Julca I."/>
            <person name="Morata J."/>
            <person name="Puigdomenech P."/>
            <person name="Ribeca P."/>
            <person name="Rubio Cabetas M.J."/>
            <person name="Vlasova A."/>
            <person name="Wirthensohn M."/>
            <person name="Garcia-Mas J."/>
            <person name="Gabaldon T."/>
            <person name="Casacuberta J.M."/>
            <person name="Arus P."/>
        </authorList>
    </citation>
    <scope>NUCLEOTIDE SEQUENCE [LARGE SCALE GENOMIC DNA]</scope>
    <source>
        <strain evidence="3">cv. Texas</strain>
    </source>
</reference>
<feature type="compositionally biased region" description="Polar residues" evidence="1">
    <location>
        <begin position="65"/>
        <end position="91"/>
    </location>
</feature>
<sequence>MEEVDEVLWNEEIEEEEEMDNEELEKHDSETIKILLMATEAGLHNFLRKESCSNEFPIEEDNEHSASSSSPENEGNNYDQVFQTQEQQRENANYQWRVGISSDMWRDAMNGGSQR</sequence>
<protein>
    <submittedName>
        <fullName evidence="2">PREDICTED: putative nuclease HARBI1</fullName>
    </submittedName>
</protein>
<organism evidence="2 3">
    <name type="scientific">Prunus dulcis</name>
    <name type="common">Almond</name>
    <name type="synonym">Amygdalus dulcis</name>
    <dbReference type="NCBI Taxonomy" id="3755"/>
    <lineage>
        <taxon>Eukaryota</taxon>
        <taxon>Viridiplantae</taxon>
        <taxon>Streptophyta</taxon>
        <taxon>Embryophyta</taxon>
        <taxon>Tracheophyta</taxon>
        <taxon>Spermatophyta</taxon>
        <taxon>Magnoliopsida</taxon>
        <taxon>eudicotyledons</taxon>
        <taxon>Gunneridae</taxon>
        <taxon>Pentapetalae</taxon>
        <taxon>rosids</taxon>
        <taxon>fabids</taxon>
        <taxon>Rosales</taxon>
        <taxon>Rosaceae</taxon>
        <taxon>Amygdaloideae</taxon>
        <taxon>Amygdaleae</taxon>
        <taxon>Prunus</taxon>
    </lineage>
</organism>
<evidence type="ECO:0000313" key="2">
    <source>
        <dbReference type="EMBL" id="VVA24997.1"/>
    </source>
</evidence>
<evidence type="ECO:0000256" key="1">
    <source>
        <dbReference type="SAM" id="MobiDB-lite"/>
    </source>
</evidence>
<gene>
    <name evidence="2" type="ORF">ALMOND_2B004216</name>
</gene>
<dbReference type="Proteomes" id="UP000327085">
    <property type="component" value="Chromosome 2"/>
</dbReference>
<name>A0A5E4FAQ1_PRUDU</name>
<evidence type="ECO:0000313" key="3">
    <source>
        <dbReference type="Proteomes" id="UP000327085"/>
    </source>
</evidence>